<dbReference type="Gene3D" id="3.30.390.50">
    <property type="entry name" value="CO dehydrogenase flavoprotein, C-terminal domain"/>
    <property type="match status" value="1"/>
</dbReference>
<reference evidence="6" key="1">
    <citation type="journal article" date="2019" name="Int. J. Syst. Evol. Microbiol.">
        <title>The Global Catalogue of Microorganisms (GCM) 10K type strain sequencing project: providing services to taxonomists for standard genome sequencing and annotation.</title>
        <authorList>
            <consortium name="The Broad Institute Genomics Platform"/>
            <consortium name="The Broad Institute Genome Sequencing Center for Infectious Disease"/>
            <person name="Wu L."/>
            <person name="Ma J."/>
        </authorList>
    </citation>
    <scope>NUCLEOTIDE SEQUENCE [LARGE SCALE GENOMIC DNA]</scope>
    <source>
        <strain evidence="6">CGMCC 4.7144</strain>
    </source>
</reference>
<organism evidence="5 6">
    <name type="scientific">Micromonospora vulcania</name>
    <dbReference type="NCBI Taxonomy" id="1441873"/>
    <lineage>
        <taxon>Bacteria</taxon>
        <taxon>Bacillati</taxon>
        <taxon>Actinomycetota</taxon>
        <taxon>Actinomycetes</taxon>
        <taxon>Micromonosporales</taxon>
        <taxon>Micromonosporaceae</taxon>
        <taxon>Micromonospora</taxon>
    </lineage>
</organism>
<evidence type="ECO:0000256" key="2">
    <source>
        <dbReference type="ARBA" id="ARBA00022827"/>
    </source>
</evidence>
<dbReference type="SUPFAM" id="SSF55447">
    <property type="entry name" value="CO dehydrogenase flavoprotein C-terminal domain-like"/>
    <property type="match status" value="1"/>
</dbReference>
<comment type="caution">
    <text evidence="5">The sequence shown here is derived from an EMBL/GenBank/DDBJ whole genome shotgun (WGS) entry which is preliminary data.</text>
</comment>
<dbReference type="Gene3D" id="3.30.465.10">
    <property type="match status" value="1"/>
</dbReference>
<evidence type="ECO:0000313" key="5">
    <source>
        <dbReference type="EMBL" id="MFC5926164.1"/>
    </source>
</evidence>
<dbReference type="InterPro" id="IPR051312">
    <property type="entry name" value="Diverse_Substr_Oxidored"/>
</dbReference>
<dbReference type="SUPFAM" id="SSF56176">
    <property type="entry name" value="FAD-binding/transporter-associated domain-like"/>
    <property type="match status" value="1"/>
</dbReference>
<dbReference type="Gene3D" id="3.30.43.10">
    <property type="entry name" value="Uridine Diphospho-n-acetylenolpyruvylglucosamine Reductase, domain 2"/>
    <property type="match status" value="1"/>
</dbReference>
<evidence type="ECO:0000313" key="6">
    <source>
        <dbReference type="Proteomes" id="UP001596226"/>
    </source>
</evidence>
<proteinExistence type="predicted"/>
<keyword evidence="1" id="KW-0285">Flavoprotein</keyword>
<dbReference type="InterPro" id="IPR016169">
    <property type="entry name" value="FAD-bd_PCMH_sub2"/>
</dbReference>
<gene>
    <name evidence="5" type="ORF">ACFQGL_22780</name>
</gene>
<evidence type="ECO:0000256" key="3">
    <source>
        <dbReference type="ARBA" id="ARBA00023002"/>
    </source>
</evidence>
<dbReference type="Proteomes" id="UP001596226">
    <property type="component" value="Unassembled WGS sequence"/>
</dbReference>
<name>A0ABW1H975_9ACTN</name>
<dbReference type="PANTHER" id="PTHR42659">
    <property type="entry name" value="XANTHINE DEHYDROGENASE SUBUNIT C-RELATED"/>
    <property type="match status" value="1"/>
</dbReference>
<keyword evidence="2" id="KW-0274">FAD</keyword>
<dbReference type="InterPro" id="IPR005107">
    <property type="entry name" value="CO_DH_flav_C"/>
</dbReference>
<dbReference type="InterPro" id="IPR036318">
    <property type="entry name" value="FAD-bd_PCMH-like_sf"/>
</dbReference>
<feature type="domain" description="FAD-binding PCMH-type" evidence="4">
    <location>
        <begin position="1"/>
        <end position="177"/>
    </location>
</feature>
<keyword evidence="6" id="KW-1185">Reference proteome</keyword>
<dbReference type="Pfam" id="PF00941">
    <property type="entry name" value="FAD_binding_5"/>
    <property type="match status" value="1"/>
</dbReference>
<dbReference type="PANTHER" id="PTHR42659:SF2">
    <property type="entry name" value="XANTHINE DEHYDROGENASE SUBUNIT C-RELATED"/>
    <property type="match status" value="1"/>
</dbReference>
<evidence type="ECO:0000259" key="4">
    <source>
        <dbReference type="PROSITE" id="PS51387"/>
    </source>
</evidence>
<sequence>MIPANLHYHRARDLTEALRLRQAYGDLLRPLAGGQSLLPALKLRRDRVDTLLDLGRVDELSYVVHRDDHLAVGALTRYHRLLTDPLVDRYAPLLAVAAAAVGDPQVRHAGTVGGALAQADPAADLPLALVALDAVVVLRSVAGARQVPAAELAVAPGVTVCRPDELVTEVRVPLPGPALWSYRTFARPALEWSLVAVAVADDRVALAGMGPTIRRAYGVEAALAEGAGVAAAAARADEGCDPSDDVRGSAAYRRHLSRVLVARALADRDTAVEEPR</sequence>
<dbReference type="SMART" id="SM01092">
    <property type="entry name" value="CO_deh_flav_C"/>
    <property type="match status" value="1"/>
</dbReference>
<protein>
    <submittedName>
        <fullName evidence="5">FAD binding domain-containing protein</fullName>
    </submittedName>
</protein>
<dbReference type="EMBL" id="JBHSQS010000015">
    <property type="protein sequence ID" value="MFC5926164.1"/>
    <property type="molecule type" value="Genomic_DNA"/>
</dbReference>
<dbReference type="Pfam" id="PF03450">
    <property type="entry name" value="CO_deh_flav_C"/>
    <property type="match status" value="1"/>
</dbReference>
<dbReference type="InterPro" id="IPR016166">
    <property type="entry name" value="FAD-bd_PCMH"/>
</dbReference>
<dbReference type="RefSeq" id="WP_377514363.1">
    <property type="nucleotide sequence ID" value="NZ_JBHSQS010000015.1"/>
</dbReference>
<dbReference type="InterPro" id="IPR002346">
    <property type="entry name" value="Mopterin_DH_FAD-bd"/>
</dbReference>
<dbReference type="InterPro" id="IPR036683">
    <property type="entry name" value="CO_DH_flav_C_dom_sf"/>
</dbReference>
<accession>A0ABW1H975</accession>
<dbReference type="PROSITE" id="PS51387">
    <property type="entry name" value="FAD_PCMH"/>
    <property type="match status" value="1"/>
</dbReference>
<dbReference type="InterPro" id="IPR016167">
    <property type="entry name" value="FAD-bd_PCMH_sub1"/>
</dbReference>
<evidence type="ECO:0000256" key="1">
    <source>
        <dbReference type="ARBA" id="ARBA00022630"/>
    </source>
</evidence>
<keyword evidence="3" id="KW-0560">Oxidoreductase</keyword>